<organism evidence="7 8">
    <name type="scientific">Kushneria aurantia</name>
    <dbReference type="NCBI Taxonomy" id="504092"/>
    <lineage>
        <taxon>Bacteria</taxon>
        <taxon>Pseudomonadati</taxon>
        <taxon>Pseudomonadota</taxon>
        <taxon>Gammaproteobacteria</taxon>
        <taxon>Oceanospirillales</taxon>
        <taxon>Halomonadaceae</taxon>
        <taxon>Kushneria</taxon>
    </lineage>
</organism>
<dbReference type="PROSITE" id="PS50889">
    <property type="entry name" value="S4"/>
    <property type="match status" value="1"/>
</dbReference>
<comment type="similarity">
    <text evidence="1 4">Belongs to the HSP15 family.</text>
</comment>
<evidence type="ECO:0000256" key="1">
    <source>
        <dbReference type="ARBA" id="ARBA00008396"/>
    </source>
</evidence>
<dbReference type="CDD" id="cd00165">
    <property type="entry name" value="S4"/>
    <property type="match status" value="1"/>
</dbReference>
<name>A0ABV6FZS2_9GAMM</name>
<evidence type="ECO:0000256" key="2">
    <source>
        <dbReference type="ARBA" id="ARBA00022884"/>
    </source>
</evidence>
<dbReference type="Proteomes" id="UP001589814">
    <property type="component" value="Unassembled WGS sequence"/>
</dbReference>
<evidence type="ECO:0000256" key="4">
    <source>
        <dbReference type="PIRNR" id="PIRNR016821"/>
    </source>
</evidence>
<evidence type="ECO:0000256" key="3">
    <source>
        <dbReference type="ARBA" id="ARBA00023125"/>
    </source>
</evidence>
<reference evidence="7 8" key="1">
    <citation type="submission" date="2024-09" db="EMBL/GenBank/DDBJ databases">
        <authorList>
            <person name="Sun Q."/>
            <person name="Mori K."/>
        </authorList>
    </citation>
    <scope>NUCLEOTIDE SEQUENCE [LARGE SCALE GENOMIC DNA]</scope>
    <source>
        <strain evidence="7 8">CCM 7415</strain>
    </source>
</reference>
<dbReference type="SMART" id="SM00363">
    <property type="entry name" value="S4"/>
    <property type="match status" value="1"/>
</dbReference>
<comment type="caution">
    <text evidence="7">The sequence shown here is derived from an EMBL/GenBank/DDBJ whole genome shotgun (WGS) entry which is preliminary data.</text>
</comment>
<gene>
    <name evidence="7" type="ORF">ACFFHW_02215</name>
</gene>
<evidence type="ECO:0000313" key="7">
    <source>
        <dbReference type="EMBL" id="MFC0266819.1"/>
    </source>
</evidence>
<feature type="domain" description="RNA-binding S4" evidence="6">
    <location>
        <begin position="5"/>
        <end position="71"/>
    </location>
</feature>
<feature type="compositionally biased region" description="Basic and acidic residues" evidence="5">
    <location>
        <begin position="109"/>
        <end position="118"/>
    </location>
</feature>
<dbReference type="RefSeq" id="WP_019951940.1">
    <property type="nucleotide sequence ID" value="NZ_JBHLVX010000009.1"/>
</dbReference>
<dbReference type="InterPro" id="IPR025708">
    <property type="entry name" value="HSP15"/>
</dbReference>
<evidence type="ECO:0000259" key="6">
    <source>
        <dbReference type="SMART" id="SM00363"/>
    </source>
</evidence>
<proteinExistence type="inferred from homology"/>
<evidence type="ECO:0000256" key="5">
    <source>
        <dbReference type="SAM" id="MobiDB-lite"/>
    </source>
</evidence>
<dbReference type="InterPro" id="IPR036986">
    <property type="entry name" value="S4_RNA-bd_sf"/>
</dbReference>
<feature type="region of interest" description="Disordered" evidence="5">
    <location>
        <begin position="96"/>
        <end position="132"/>
    </location>
</feature>
<accession>A0ABV6FZS2</accession>
<keyword evidence="2 4" id="KW-0694">RNA-binding</keyword>
<evidence type="ECO:0000313" key="8">
    <source>
        <dbReference type="Proteomes" id="UP001589814"/>
    </source>
</evidence>
<dbReference type="Pfam" id="PF01479">
    <property type="entry name" value="S4"/>
    <property type="match status" value="1"/>
</dbReference>
<protein>
    <recommendedName>
        <fullName evidence="4">Heat shock protein 15</fullName>
    </recommendedName>
</protein>
<sequence>MSEQVRLDKWLWAARFFKTRGLAQKAIEGGKVHYNGARSKTSKLVEVGALLTIPQGWDRAEVEVVALDDRRRSAPEAQGLYRETEASCARRAREAELRRMDRSMQPPKGRPDKRERRSIQHFQRHMHDEQGN</sequence>
<dbReference type="PIRSF" id="PIRSF016821">
    <property type="entry name" value="HSP15"/>
    <property type="match status" value="1"/>
</dbReference>
<keyword evidence="3 4" id="KW-0238">DNA-binding</keyword>
<dbReference type="InterPro" id="IPR002942">
    <property type="entry name" value="S4_RNA-bd"/>
</dbReference>
<dbReference type="Gene3D" id="3.10.290.10">
    <property type="entry name" value="RNA-binding S4 domain"/>
    <property type="match status" value="1"/>
</dbReference>
<keyword evidence="8" id="KW-1185">Reference proteome</keyword>
<dbReference type="EMBL" id="JBHLVX010000009">
    <property type="protein sequence ID" value="MFC0266819.1"/>
    <property type="molecule type" value="Genomic_DNA"/>
</dbReference>
<dbReference type="SUPFAM" id="SSF55174">
    <property type="entry name" value="Alpha-L RNA-binding motif"/>
    <property type="match status" value="1"/>
</dbReference>